<dbReference type="Pfam" id="PF10592">
    <property type="entry name" value="AIPR"/>
    <property type="match status" value="1"/>
</dbReference>
<reference evidence="2 3" key="1">
    <citation type="submission" date="2015-06" db="EMBL/GenBank/DDBJ databases">
        <title>Cloning and characterization of the uncialamcin biosynthetic gene cluster.</title>
        <authorList>
            <person name="Yan X."/>
            <person name="Huang T."/>
            <person name="Ge H."/>
            <person name="Shen B."/>
        </authorList>
    </citation>
    <scope>NUCLEOTIDE SEQUENCE [LARGE SCALE GENOMIC DNA]</scope>
    <source>
        <strain evidence="2 3">DCA2648</strain>
    </source>
</reference>
<dbReference type="STRING" id="1048205.AB852_06710"/>
<keyword evidence="3" id="KW-1185">Reference proteome</keyword>
<dbReference type="InterPro" id="IPR018891">
    <property type="entry name" value="AIPR_C"/>
</dbReference>
<name>A0A1Q4VES0_9ACTN</name>
<protein>
    <recommendedName>
        <fullName evidence="1">Abortive phage infection protein C-terminal domain-containing protein</fullName>
    </recommendedName>
</protein>
<accession>A0A1Q4VES0</accession>
<evidence type="ECO:0000313" key="3">
    <source>
        <dbReference type="Proteomes" id="UP000186455"/>
    </source>
</evidence>
<comment type="caution">
    <text evidence="2">The sequence shown here is derived from an EMBL/GenBank/DDBJ whole genome shotgun (WGS) entry which is preliminary data.</text>
</comment>
<feature type="domain" description="Abortive phage infection protein C-terminal" evidence="1">
    <location>
        <begin position="252"/>
        <end position="485"/>
    </location>
</feature>
<dbReference type="AlphaFoldDB" id="A0A1Q4VES0"/>
<evidence type="ECO:0000259" key="1">
    <source>
        <dbReference type="Pfam" id="PF10592"/>
    </source>
</evidence>
<sequence length="574" mass="63537">MVHGTTRGGTSVRTLHVHHVKDSLSQDFTGLIDLSDLAGSQRAQSDTIFLSRALAARAVQRFTGCTLDEAAAAVTDGFHDNGIDALAIDEENRRIVIVQSKLDSSGNSGLSQADALKIRNGCSDLFNMKFDRFSPTLQARRTEITAALSDAAVTFIVVVATTGRSTLPAEAQYVFADFLAEANENDPVVTLEVLGLREFHSMVVEGTAGPRIELTVPIEQWGKVDLPYQAYYGLVQATEIASWFEQHGDRLFSQNLRKSLGNTDVNEGLTHTLLTQGENFWYFNNGITALCESIKKTPRGGSTHAYGDFTIEGVSVVNGAQTVASIHRAAKKEEKPLEEARVWVRFISLEGCPPDFATDVTRATNTQNSVENRDFVALDQQQERIRRDMLLSLHKQYSVKRGENVPAESDGCTVEDAIVALACALNNPYYTVLAKSAVGRLSENTERAPYTNLFNNGTSAHRVWRCVQVMRAVEADLTDRRRNLVDREFAVAAHGNRLVLQLVFNQLRLDKVDDANYDWDKETKRVHKVTDIALEHLTEAIESTYSNNYLAPLFKNTTKCRDLVTQVEAKFGSG</sequence>
<organism evidence="2 3">
    <name type="scientific">Streptomyces uncialis</name>
    <dbReference type="NCBI Taxonomy" id="1048205"/>
    <lineage>
        <taxon>Bacteria</taxon>
        <taxon>Bacillati</taxon>
        <taxon>Actinomycetota</taxon>
        <taxon>Actinomycetes</taxon>
        <taxon>Kitasatosporales</taxon>
        <taxon>Streptomycetaceae</taxon>
        <taxon>Streptomyces</taxon>
    </lineage>
</organism>
<proteinExistence type="predicted"/>
<gene>
    <name evidence="2" type="ORF">AB852_06710</name>
</gene>
<dbReference type="Proteomes" id="UP000186455">
    <property type="component" value="Unassembled WGS sequence"/>
</dbReference>
<dbReference type="EMBL" id="LFBV01000001">
    <property type="protein sequence ID" value="OKH96298.1"/>
    <property type="molecule type" value="Genomic_DNA"/>
</dbReference>
<evidence type="ECO:0000313" key="2">
    <source>
        <dbReference type="EMBL" id="OKH96298.1"/>
    </source>
</evidence>